<accession>A0ACD3B984</accession>
<protein>
    <submittedName>
        <fullName evidence="1">Cytochrome P450</fullName>
    </submittedName>
</protein>
<organism evidence="1 2">
    <name type="scientific">Pluteus cervinus</name>
    <dbReference type="NCBI Taxonomy" id="181527"/>
    <lineage>
        <taxon>Eukaryota</taxon>
        <taxon>Fungi</taxon>
        <taxon>Dikarya</taxon>
        <taxon>Basidiomycota</taxon>
        <taxon>Agaricomycotina</taxon>
        <taxon>Agaricomycetes</taxon>
        <taxon>Agaricomycetidae</taxon>
        <taxon>Agaricales</taxon>
        <taxon>Pluteineae</taxon>
        <taxon>Pluteaceae</taxon>
        <taxon>Pluteus</taxon>
    </lineage>
</organism>
<gene>
    <name evidence="1" type="ORF">BDN72DRAFT_893223</name>
</gene>
<name>A0ACD3B984_9AGAR</name>
<dbReference type="EMBL" id="ML208269">
    <property type="protein sequence ID" value="TFK74232.1"/>
    <property type="molecule type" value="Genomic_DNA"/>
</dbReference>
<keyword evidence="2" id="KW-1185">Reference proteome</keyword>
<dbReference type="Proteomes" id="UP000308600">
    <property type="component" value="Unassembled WGS sequence"/>
</dbReference>
<evidence type="ECO:0000313" key="1">
    <source>
        <dbReference type="EMBL" id="TFK74232.1"/>
    </source>
</evidence>
<sequence>MALETGWILLLTIALFAAVVRRSSWYRKTSYPPGPKPRFFLGNTFDIPTDKSWETYGRWSKECNSTIIHATALDKHLVILNSPEDAVELLEKRAQIYSSRPRVPMLEVLDWAEFNSVGLPYGPLWRAHRRLFQQLFRLGTVAQYRPIQTNKTRDALRNLLSTPTEFAAHLKTLSSAVIMSIMYDYDVSLSGDHFVDLVEKAVYESSQAALPGSHAINSFPFLRYVPRWLPGGGFHKVADRCRKLTHEMRTAPYEMVRRDMEKGNYSSVLGRLLAENDAQGGSKERERVISDVTVMTYAAGSDTTAAAFLSFVLAMAIYPDVQRKAREEILALTGGERLPVHEDRDSLPYLEAVYRELLRWRPVVPLGVPHSSTEDDYYKGYFIPKGSIVMANVWTMTRDESVYPDPENFLPERFLDEHGNLTENDRILVYGFGRSTTKAKDEAGNEIPIQRDYTSGIVSHPPPFECSITPLSEGARQLVEQTA</sequence>
<proteinExistence type="predicted"/>
<evidence type="ECO:0000313" key="2">
    <source>
        <dbReference type="Proteomes" id="UP000308600"/>
    </source>
</evidence>
<reference evidence="1 2" key="1">
    <citation type="journal article" date="2019" name="Nat. Ecol. Evol.">
        <title>Megaphylogeny resolves global patterns of mushroom evolution.</title>
        <authorList>
            <person name="Varga T."/>
            <person name="Krizsan K."/>
            <person name="Foldi C."/>
            <person name="Dima B."/>
            <person name="Sanchez-Garcia M."/>
            <person name="Sanchez-Ramirez S."/>
            <person name="Szollosi G.J."/>
            <person name="Szarkandi J.G."/>
            <person name="Papp V."/>
            <person name="Albert L."/>
            <person name="Andreopoulos W."/>
            <person name="Angelini C."/>
            <person name="Antonin V."/>
            <person name="Barry K.W."/>
            <person name="Bougher N.L."/>
            <person name="Buchanan P."/>
            <person name="Buyck B."/>
            <person name="Bense V."/>
            <person name="Catcheside P."/>
            <person name="Chovatia M."/>
            <person name="Cooper J."/>
            <person name="Damon W."/>
            <person name="Desjardin D."/>
            <person name="Finy P."/>
            <person name="Geml J."/>
            <person name="Haridas S."/>
            <person name="Hughes K."/>
            <person name="Justo A."/>
            <person name="Karasinski D."/>
            <person name="Kautmanova I."/>
            <person name="Kiss B."/>
            <person name="Kocsube S."/>
            <person name="Kotiranta H."/>
            <person name="LaButti K.M."/>
            <person name="Lechner B.E."/>
            <person name="Liimatainen K."/>
            <person name="Lipzen A."/>
            <person name="Lukacs Z."/>
            <person name="Mihaltcheva S."/>
            <person name="Morgado L.N."/>
            <person name="Niskanen T."/>
            <person name="Noordeloos M.E."/>
            <person name="Ohm R.A."/>
            <person name="Ortiz-Santana B."/>
            <person name="Ovrebo C."/>
            <person name="Racz N."/>
            <person name="Riley R."/>
            <person name="Savchenko A."/>
            <person name="Shiryaev A."/>
            <person name="Soop K."/>
            <person name="Spirin V."/>
            <person name="Szebenyi C."/>
            <person name="Tomsovsky M."/>
            <person name="Tulloss R.E."/>
            <person name="Uehling J."/>
            <person name="Grigoriev I.V."/>
            <person name="Vagvolgyi C."/>
            <person name="Papp T."/>
            <person name="Martin F.M."/>
            <person name="Miettinen O."/>
            <person name="Hibbett D.S."/>
            <person name="Nagy L.G."/>
        </authorList>
    </citation>
    <scope>NUCLEOTIDE SEQUENCE [LARGE SCALE GENOMIC DNA]</scope>
    <source>
        <strain evidence="1 2">NL-1719</strain>
    </source>
</reference>